<protein>
    <submittedName>
        <fullName evidence="3">Uncharacterized protein</fullName>
    </submittedName>
</protein>
<evidence type="ECO:0000313" key="4">
    <source>
        <dbReference type="Proteomes" id="UP000516235"/>
    </source>
</evidence>
<evidence type="ECO:0000313" key="3">
    <source>
        <dbReference type="EMBL" id="QNP90871.1"/>
    </source>
</evidence>
<dbReference type="KEGG" id="cluj:IAU68_03650"/>
<dbReference type="Proteomes" id="UP000516235">
    <property type="component" value="Chromosome"/>
</dbReference>
<evidence type="ECO:0000256" key="1">
    <source>
        <dbReference type="SAM" id="Coils"/>
    </source>
</evidence>
<feature type="coiled-coil region" evidence="1">
    <location>
        <begin position="14"/>
        <end position="48"/>
    </location>
</feature>
<evidence type="ECO:0000313" key="5">
    <source>
        <dbReference type="Proteomes" id="UP000642876"/>
    </source>
</evidence>
<gene>
    <name evidence="2" type="ORF">H7348_08735</name>
    <name evidence="3" type="ORF">IAU68_03650</name>
</gene>
<accession>A0A7H0K0Q5</accession>
<dbReference type="RefSeq" id="WP_171194426.1">
    <property type="nucleotide sequence ID" value="NZ_CP061032.1"/>
</dbReference>
<name>A0A7H0K0Q5_9CORY</name>
<keyword evidence="5" id="KW-1185">Reference proteome</keyword>
<sequence>MTEPVYDYYATRIVQDLEDDLYDSKERIQRLRRQNDELAAENERLRDGVERALGVLKQSSPSKGLHARIILTDLLDGDTE</sequence>
<proteinExistence type="predicted"/>
<dbReference type="EMBL" id="CP061032">
    <property type="protein sequence ID" value="QNP90871.1"/>
    <property type="molecule type" value="Genomic_DNA"/>
</dbReference>
<dbReference type="Proteomes" id="UP000642876">
    <property type="component" value="Unassembled WGS sequence"/>
</dbReference>
<dbReference type="EMBL" id="JACMYE010000007">
    <property type="protein sequence ID" value="MBC3179384.1"/>
    <property type="molecule type" value="Genomic_DNA"/>
</dbReference>
<organism evidence="3 4">
    <name type="scientific">Corynebacterium lujinxingii</name>
    <dbReference type="NCBI Taxonomy" id="2763010"/>
    <lineage>
        <taxon>Bacteria</taxon>
        <taxon>Bacillati</taxon>
        <taxon>Actinomycetota</taxon>
        <taxon>Actinomycetes</taxon>
        <taxon>Mycobacteriales</taxon>
        <taxon>Corynebacteriaceae</taxon>
        <taxon>Corynebacterium</taxon>
    </lineage>
</organism>
<dbReference type="AlphaFoldDB" id="A0A7H0K0Q5"/>
<keyword evidence="1" id="KW-0175">Coiled coil</keyword>
<evidence type="ECO:0000313" key="2">
    <source>
        <dbReference type="EMBL" id="MBC3179384.1"/>
    </source>
</evidence>
<reference evidence="4 5" key="1">
    <citation type="submission" date="2020-08" db="EMBL/GenBank/DDBJ databases">
        <title>novel species in genus Corynebacterium.</title>
        <authorList>
            <person name="Zhang G."/>
        </authorList>
    </citation>
    <scope>NUCLEOTIDE SEQUENCE [LARGE SCALE GENOMIC DNA]</scope>
    <source>
        <strain evidence="4 5">zg-917</strain>
        <strain evidence="3">Zg-917</strain>
    </source>
</reference>